<dbReference type="InterPro" id="IPR038167">
    <property type="entry name" value="SSRP1_sf"/>
</dbReference>
<evidence type="ECO:0000256" key="8">
    <source>
        <dbReference type="ARBA" id="ARBA00023242"/>
    </source>
</evidence>
<comment type="similarity">
    <text evidence="1 10">Belongs to the SSRP1 family.</text>
</comment>
<evidence type="ECO:0000313" key="13">
    <source>
        <dbReference type="EMBL" id="KAK0709017.1"/>
    </source>
</evidence>
<evidence type="ECO:0000256" key="2">
    <source>
        <dbReference type="ARBA" id="ARBA00022454"/>
    </source>
</evidence>
<evidence type="ECO:0000256" key="3">
    <source>
        <dbReference type="ARBA" id="ARBA00022705"/>
    </source>
</evidence>
<sequence length="570" mass="63831">MMAAIESFDNIYLDLSKENGKCRFAENGLGWKPAGGGDAFTLDQSNIANAHWSRAAKGYEVKILQRNSGITQLDGFQQEDYERLSKIFKNWYSTNLENKEHSLRGWNWGKTEFGKAELTFNVQNRPSFEVPYSEISNTNLAGRNEIAIEFALAEGDKTNGHNGAGKGKGKRALAGKDQLVEMRFYIPGTTTRKEAEGGEAGSDADEEAKNAVTLFYDTLIEKADIGETAGDTIATFLDVLHLTPRGRFDIDMYDASFRLRGKTYDYKLQYEHIKKFMVLPKPDDLHFMLCIGLDPPLRQGQTRYPFIVMQFKQDEEVTLDLNLSEEQLNGKYKDKLLGHYEQPLHQVVTYIFKGLANKKVTTPAKDFTTHRQQYGIKCSIKASEGFLYCLEKAFMFVPKPATYISYEQTQSVTFSRVGGAVSALSTFDITVLLKNGAGSSQFSNINREDLKALEDFFKLKGLRVKNEIDEDANLLAAAMRDEVMDSSEEEVVGPKADRGSADEDEESVDDDFRAESDSDVAEEYDSNHESDGSGSQESDVDNQVDDDDDDDDDEGGKEAKAPPKKKKKTV</sequence>
<proteinExistence type="inferred from homology"/>
<dbReference type="Pfam" id="PF21103">
    <property type="entry name" value="PH1_SSRP1-like"/>
    <property type="match status" value="1"/>
</dbReference>
<dbReference type="GO" id="GO:0031491">
    <property type="term" value="F:nucleosome binding"/>
    <property type="evidence" value="ECO:0007669"/>
    <property type="project" value="TreeGrafter"/>
</dbReference>
<dbReference type="GO" id="GO:0003677">
    <property type="term" value="F:DNA binding"/>
    <property type="evidence" value="ECO:0007669"/>
    <property type="project" value="InterPro"/>
</dbReference>
<dbReference type="Gene3D" id="2.30.29.220">
    <property type="entry name" value="Structure-specific recognition protein (SSRP1)"/>
    <property type="match status" value="1"/>
</dbReference>
<evidence type="ECO:0000256" key="9">
    <source>
        <dbReference type="ARBA" id="ARBA00025370"/>
    </source>
</evidence>
<dbReference type="Pfam" id="PF08512">
    <property type="entry name" value="Rttp106-like_middle"/>
    <property type="match status" value="1"/>
</dbReference>
<feature type="domain" description="Histone chaperone RTT106/FACT complex subunit SPT16-like middle" evidence="12">
    <location>
        <begin position="373"/>
        <end position="467"/>
    </location>
</feature>
<dbReference type="InterPro" id="IPR048993">
    <property type="entry name" value="SSRP1-like_PH1"/>
</dbReference>
<comment type="function">
    <text evidence="9 10">Component of the FACT complex, a general chromatin factor that acts to reorganize nucleosomes. The FACT complex is involved in multiple processes that require DNA as a template such as mRNA elongation, DNA replication and DNA repair. During transcription elongation the FACT complex acts as a histone chaperone that both destabilizes and restores nucleosomal structure. It facilitates the passage of RNA polymerase II and transcription by promoting the dissociation of one histone H2A-H2B dimer from the nucleosome, then subsequently promotes the reestablishment of the nucleosome following the passage of RNA polymerase II.</text>
</comment>
<reference evidence="13" key="1">
    <citation type="submission" date="2023-06" db="EMBL/GenBank/DDBJ databases">
        <title>Genome-scale phylogeny and comparative genomics of the fungal order Sordariales.</title>
        <authorList>
            <consortium name="Lawrence Berkeley National Laboratory"/>
            <person name="Hensen N."/>
            <person name="Bonometti L."/>
            <person name="Westerberg I."/>
            <person name="Brannstrom I.O."/>
            <person name="Guillou S."/>
            <person name="Cros-Aarteil S."/>
            <person name="Calhoun S."/>
            <person name="Haridas S."/>
            <person name="Kuo A."/>
            <person name="Mondo S."/>
            <person name="Pangilinan J."/>
            <person name="Riley R."/>
            <person name="LaButti K."/>
            <person name="Andreopoulos B."/>
            <person name="Lipzen A."/>
            <person name="Chen C."/>
            <person name="Yanf M."/>
            <person name="Daum C."/>
            <person name="Ng V."/>
            <person name="Clum A."/>
            <person name="Steindorff A."/>
            <person name="Ohm R."/>
            <person name="Martin F."/>
            <person name="Silar P."/>
            <person name="Natvig D."/>
            <person name="Lalanne C."/>
            <person name="Gautier V."/>
            <person name="Ament-velasquez S.L."/>
            <person name="Kruys A."/>
            <person name="Hutchinson M.I."/>
            <person name="Powell A.J."/>
            <person name="Barry K."/>
            <person name="Miller A.N."/>
            <person name="Grigoriev I.V."/>
            <person name="Debuchy R."/>
            <person name="Gladieux P."/>
            <person name="Thoren M.H."/>
            <person name="Johannesson H."/>
        </authorList>
    </citation>
    <scope>NUCLEOTIDE SEQUENCE</scope>
    <source>
        <strain evidence="13">SMH2392-1A</strain>
    </source>
</reference>
<dbReference type="InterPro" id="IPR013719">
    <property type="entry name" value="RTT106/SPT16-like_middle_dom"/>
</dbReference>
<dbReference type="InterPro" id="IPR024954">
    <property type="entry name" value="SSRP1_DD"/>
</dbReference>
<dbReference type="CDD" id="cd13231">
    <property type="entry name" value="PH2_SSRP1-like"/>
    <property type="match status" value="1"/>
</dbReference>
<dbReference type="FunFam" id="2.30.29.220:FF:000003">
    <property type="entry name" value="FACT complex subunit POB3"/>
    <property type="match status" value="1"/>
</dbReference>
<evidence type="ECO:0000256" key="1">
    <source>
        <dbReference type="ARBA" id="ARBA00010060"/>
    </source>
</evidence>
<dbReference type="PANTHER" id="PTHR45849">
    <property type="entry name" value="FACT COMPLEX SUBUNIT SSRP1"/>
    <property type="match status" value="1"/>
</dbReference>
<dbReference type="SUPFAM" id="SSF50729">
    <property type="entry name" value="PH domain-like"/>
    <property type="match status" value="1"/>
</dbReference>
<dbReference type="Proteomes" id="UP001172101">
    <property type="component" value="Unassembled WGS sequence"/>
</dbReference>
<dbReference type="InterPro" id="IPR000969">
    <property type="entry name" value="SSRP1/POB3"/>
</dbReference>
<keyword evidence="5 10" id="KW-0805">Transcription regulation</keyword>
<accession>A0AA40A4C6</accession>
<dbReference type="CDD" id="cd13230">
    <property type="entry name" value="PH1_SSRP1-like"/>
    <property type="match status" value="1"/>
</dbReference>
<dbReference type="EMBL" id="JAUIRO010000006">
    <property type="protein sequence ID" value="KAK0709017.1"/>
    <property type="molecule type" value="Genomic_DNA"/>
</dbReference>
<name>A0AA40A4C6_9PEZI</name>
<dbReference type="GO" id="GO:0006260">
    <property type="term" value="P:DNA replication"/>
    <property type="evidence" value="ECO:0007669"/>
    <property type="project" value="UniProtKB-KW"/>
</dbReference>
<evidence type="ECO:0000256" key="11">
    <source>
        <dbReference type="SAM" id="MobiDB-lite"/>
    </source>
</evidence>
<comment type="caution">
    <text evidence="13">The sequence shown here is derived from an EMBL/GenBank/DDBJ whole genome shotgun (WGS) entry which is preliminary data.</text>
</comment>
<dbReference type="Gene3D" id="2.30.29.30">
    <property type="entry name" value="Pleckstrin-homology domain (PH domain)/Phosphotyrosine-binding domain (PTB)"/>
    <property type="match status" value="2"/>
</dbReference>
<dbReference type="GO" id="GO:0035101">
    <property type="term" value="C:FACT complex"/>
    <property type="evidence" value="ECO:0007669"/>
    <property type="project" value="TreeGrafter"/>
</dbReference>
<dbReference type="FunFam" id="2.30.29.150:FF:000001">
    <property type="entry name" value="Fact complex subunit ssrp1"/>
    <property type="match status" value="1"/>
</dbReference>
<keyword evidence="14" id="KW-1185">Reference proteome</keyword>
<dbReference type="GO" id="GO:0006281">
    <property type="term" value="P:DNA repair"/>
    <property type="evidence" value="ECO:0007669"/>
    <property type="project" value="UniProtKB-KW"/>
</dbReference>
<keyword evidence="4 10" id="KW-0227">DNA damage</keyword>
<dbReference type="Gene3D" id="2.30.29.150">
    <property type="match status" value="1"/>
</dbReference>
<dbReference type="InterPro" id="IPR035417">
    <property type="entry name" value="SSRP1/POB3_N"/>
</dbReference>
<dbReference type="Pfam" id="PF17292">
    <property type="entry name" value="POB3_N"/>
    <property type="match status" value="1"/>
</dbReference>
<keyword evidence="6 10" id="KW-0804">Transcription</keyword>
<feature type="compositionally biased region" description="Acidic residues" evidence="11">
    <location>
        <begin position="538"/>
        <end position="555"/>
    </location>
</feature>
<keyword evidence="7 10" id="KW-0234">DNA repair</keyword>
<evidence type="ECO:0000256" key="10">
    <source>
        <dbReference type="RuleBase" id="RU364013"/>
    </source>
</evidence>
<evidence type="ECO:0000256" key="6">
    <source>
        <dbReference type="ARBA" id="ARBA00023163"/>
    </source>
</evidence>
<dbReference type="FunFam" id="2.30.29.30:FF:000146">
    <property type="entry name" value="FACT complex subunit POB3"/>
    <property type="match status" value="1"/>
</dbReference>
<dbReference type="PANTHER" id="PTHR45849:SF1">
    <property type="entry name" value="FACT COMPLEX SUBUNIT SSRP1"/>
    <property type="match status" value="1"/>
</dbReference>
<dbReference type="AlphaFoldDB" id="A0AA40A4C6"/>
<dbReference type="SMART" id="SM01287">
    <property type="entry name" value="Rtt106"/>
    <property type="match status" value="1"/>
</dbReference>
<evidence type="ECO:0000313" key="14">
    <source>
        <dbReference type="Proteomes" id="UP001172101"/>
    </source>
</evidence>
<dbReference type="FunFam" id="2.30.29.30:FF:000310">
    <property type="entry name" value="FACT complex subunit POB3"/>
    <property type="match status" value="1"/>
</dbReference>
<protein>
    <recommendedName>
        <fullName evidence="10">FACT complex subunit POB3</fullName>
    </recommendedName>
</protein>
<dbReference type="GeneID" id="85325734"/>
<keyword evidence="3 10" id="KW-0235">DNA replication</keyword>
<keyword evidence="8 10" id="KW-0539">Nucleus</keyword>
<dbReference type="RefSeq" id="XP_060292321.1">
    <property type="nucleotide sequence ID" value="XM_060442464.1"/>
</dbReference>
<dbReference type="GO" id="GO:0042393">
    <property type="term" value="F:histone binding"/>
    <property type="evidence" value="ECO:0007669"/>
    <property type="project" value="TreeGrafter"/>
</dbReference>
<comment type="subcellular location">
    <subcellularLocation>
        <location evidence="10">Nucleus</location>
    </subcellularLocation>
    <subcellularLocation>
        <location evidence="10">Chromosome</location>
    </subcellularLocation>
</comment>
<dbReference type="InterPro" id="IPR011993">
    <property type="entry name" value="PH-like_dom_sf"/>
</dbReference>
<evidence type="ECO:0000259" key="12">
    <source>
        <dbReference type="SMART" id="SM01287"/>
    </source>
</evidence>
<dbReference type="InterPro" id="IPR050454">
    <property type="entry name" value="RTT106/SSRP1_HistChap/FACT"/>
</dbReference>
<dbReference type="PRINTS" id="PR00887">
    <property type="entry name" value="SSRCOGNITION"/>
</dbReference>
<dbReference type="Pfam" id="PF03531">
    <property type="entry name" value="SSrecog"/>
    <property type="match status" value="1"/>
</dbReference>
<dbReference type="CDD" id="cd13229">
    <property type="entry name" value="PH_TFIIH"/>
    <property type="match status" value="1"/>
</dbReference>
<evidence type="ECO:0000256" key="7">
    <source>
        <dbReference type="ARBA" id="ARBA00023204"/>
    </source>
</evidence>
<feature type="region of interest" description="Disordered" evidence="11">
    <location>
        <begin position="482"/>
        <end position="570"/>
    </location>
</feature>
<evidence type="ECO:0000256" key="4">
    <source>
        <dbReference type="ARBA" id="ARBA00022763"/>
    </source>
</evidence>
<gene>
    <name evidence="13" type="ORF">B0T26DRAFT_720161</name>
</gene>
<evidence type="ECO:0000256" key="5">
    <source>
        <dbReference type="ARBA" id="ARBA00023015"/>
    </source>
</evidence>
<keyword evidence="2 10" id="KW-0158">Chromosome</keyword>
<organism evidence="13 14">
    <name type="scientific">Lasiosphaeria miniovina</name>
    <dbReference type="NCBI Taxonomy" id="1954250"/>
    <lineage>
        <taxon>Eukaryota</taxon>
        <taxon>Fungi</taxon>
        <taxon>Dikarya</taxon>
        <taxon>Ascomycota</taxon>
        <taxon>Pezizomycotina</taxon>
        <taxon>Sordariomycetes</taxon>
        <taxon>Sordariomycetidae</taxon>
        <taxon>Sordariales</taxon>
        <taxon>Lasiosphaeriaceae</taxon>
        <taxon>Lasiosphaeria</taxon>
    </lineage>
</organism>